<dbReference type="FunCoup" id="H2B0H8">
    <property type="interactions" value="5"/>
</dbReference>
<dbReference type="GO" id="GO:0005737">
    <property type="term" value="C:cytoplasm"/>
    <property type="evidence" value="ECO:0007669"/>
    <property type="project" value="EnsemblFungi"/>
</dbReference>
<evidence type="ECO:0000313" key="4">
    <source>
        <dbReference type="Proteomes" id="UP000005220"/>
    </source>
</evidence>
<evidence type="ECO:0000256" key="1">
    <source>
        <dbReference type="SAM" id="MobiDB-lite"/>
    </source>
</evidence>
<dbReference type="GO" id="GO:0005634">
    <property type="term" value="C:nucleus"/>
    <property type="evidence" value="ECO:0007669"/>
    <property type="project" value="EnsemblFungi"/>
</dbReference>
<evidence type="ECO:0000259" key="2">
    <source>
        <dbReference type="Pfam" id="PF22048"/>
    </source>
</evidence>
<gene>
    <name evidence="3" type="primary">KAFR0J00600</name>
    <name evidence="3" type="ORF">KAFR_0J00600</name>
</gene>
<dbReference type="HOGENOM" id="CLU_186256_0_0_1"/>
<feature type="region of interest" description="Disordered" evidence="1">
    <location>
        <begin position="41"/>
        <end position="93"/>
    </location>
</feature>
<evidence type="ECO:0000313" key="3">
    <source>
        <dbReference type="EMBL" id="CCF60128.1"/>
    </source>
</evidence>
<dbReference type="InParanoid" id="H2B0H8"/>
<dbReference type="GeneID" id="13883778"/>
<dbReference type="STRING" id="1071382.H2B0H8"/>
<sequence>MHKSGKRYSETAAKVAAGRARKNKQAYEKRKLEREALELEEAKKWEQGTRQPNRKKLEQEEKRNAKVQAKKEREALLAMEEEELGKGGKGRRV</sequence>
<feature type="region of interest" description="Disordered" evidence="1">
    <location>
        <begin position="1"/>
        <end position="29"/>
    </location>
</feature>
<dbReference type="Proteomes" id="UP000005220">
    <property type="component" value="Chromosome 10"/>
</dbReference>
<dbReference type="AlphaFoldDB" id="H2B0H8"/>
<dbReference type="InterPro" id="IPR054413">
    <property type="entry name" value="LSO1/2"/>
</dbReference>
<keyword evidence="4" id="KW-1185">Reference proteome</keyword>
<organism evidence="3 4">
    <name type="scientific">Kazachstania africana (strain ATCC 22294 / BCRC 22015 / CBS 2517 / CECT 1963 / NBRC 1671 / NRRL Y-8276)</name>
    <name type="common">Yeast</name>
    <name type="synonym">Kluyveromyces africanus</name>
    <dbReference type="NCBI Taxonomy" id="1071382"/>
    <lineage>
        <taxon>Eukaryota</taxon>
        <taxon>Fungi</taxon>
        <taxon>Dikarya</taxon>
        <taxon>Ascomycota</taxon>
        <taxon>Saccharomycotina</taxon>
        <taxon>Saccharomycetes</taxon>
        <taxon>Saccharomycetales</taxon>
        <taxon>Saccharomycetaceae</taxon>
        <taxon>Kazachstania</taxon>
    </lineage>
</organism>
<dbReference type="KEGG" id="kaf:KAFR_0J00600"/>
<dbReference type="GO" id="GO:0006879">
    <property type="term" value="P:intracellular iron ion homeostasis"/>
    <property type="evidence" value="ECO:0007669"/>
    <property type="project" value="EnsemblFungi"/>
</dbReference>
<name>H2B0H8_KAZAF</name>
<proteinExistence type="predicted"/>
<dbReference type="eggNOG" id="KOG3223">
    <property type="taxonomic scope" value="Eukaryota"/>
</dbReference>
<reference evidence="3 4" key="1">
    <citation type="journal article" date="2011" name="Proc. Natl. Acad. Sci. U.S.A.">
        <title>Evolutionary erosion of yeast sex chromosomes by mating-type switching accidents.</title>
        <authorList>
            <person name="Gordon J.L."/>
            <person name="Armisen D."/>
            <person name="Proux-Wera E."/>
            <person name="Oheigeartaigh S.S."/>
            <person name="Byrne K.P."/>
            <person name="Wolfe K.H."/>
        </authorList>
    </citation>
    <scope>NUCLEOTIDE SEQUENCE [LARGE SCALE GENOMIC DNA]</scope>
    <source>
        <strain evidence="4">ATCC 22294 / BCRC 22015 / CBS 2517 / CECT 1963 / NBRC 1671 / NRRL Y-8276</strain>
    </source>
</reference>
<accession>H2B0H8</accession>
<feature type="domain" description="LSO1/LSO2" evidence="2">
    <location>
        <begin position="13"/>
        <end position="81"/>
    </location>
</feature>
<protein>
    <recommendedName>
        <fullName evidence="2">LSO1/LSO2 domain-containing protein</fullName>
    </recommendedName>
</protein>
<dbReference type="EMBL" id="HE650830">
    <property type="protein sequence ID" value="CCF60128.1"/>
    <property type="molecule type" value="Genomic_DNA"/>
</dbReference>
<dbReference type="Pfam" id="PF22048">
    <property type="entry name" value="LSO1_2-like"/>
    <property type="match status" value="1"/>
</dbReference>
<feature type="compositionally biased region" description="Basic and acidic residues" evidence="1">
    <location>
        <begin position="55"/>
        <end position="75"/>
    </location>
</feature>
<dbReference type="RefSeq" id="XP_003959263.1">
    <property type="nucleotide sequence ID" value="XM_003959214.1"/>
</dbReference>